<dbReference type="InterPro" id="IPR012338">
    <property type="entry name" value="Beta-lactam/transpept-like"/>
</dbReference>
<dbReference type="RefSeq" id="WP_394830992.1">
    <property type="nucleotide sequence ID" value="NZ_CP089929.1"/>
</dbReference>
<dbReference type="EMBL" id="CP089983">
    <property type="protein sequence ID" value="WXB01380.1"/>
    <property type="molecule type" value="Genomic_DNA"/>
</dbReference>
<keyword evidence="3" id="KW-1185">Reference proteome</keyword>
<dbReference type="Proteomes" id="UP001374803">
    <property type="component" value="Chromosome"/>
</dbReference>
<accession>A0ABZ2KWN2</accession>
<dbReference type="Pfam" id="PF00144">
    <property type="entry name" value="Beta-lactamase"/>
    <property type="match status" value="1"/>
</dbReference>
<feature type="domain" description="Beta-lactamase-related" evidence="1">
    <location>
        <begin position="40"/>
        <end position="371"/>
    </location>
</feature>
<sequence>MAGCVALAFVIGFLGAGCSTETSDQPIVSTHAQRDADVLREAGAPGVLALINLDGNIVRTQSGVADVKTNAAIAENATFRAASVTKTFVATVVLQLVAEKKLALDDTLKKWLPEILVPKSGNDGSKVTLRHLLQQTSGLYDYRRALPADETEESYLRHRFDTYTASELTKKAMAHAPDYVPDPEHPRWQYSNTNYLLLSRIIEKVTGRDWQREIETRIFDRLHLSGAKLPGNDARLPAPYLAGYERFDAAGEWVDVSVRSSSAAGAAGSLLATTDDLDRFFRALADGTLLPPAEWAEMQKTVVAEDFAALMPGIRYGLGVFWYPLTCGGGYWNGLGDTLGYMVRTAVTTDGHRSAVVAVSTDQGHDTKDLVRQDALVRTLIDHALCAPMQWPL</sequence>
<dbReference type="InterPro" id="IPR050491">
    <property type="entry name" value="AmpC-like"/>
</dbReference>
<dbReference type="Gene3D" id="3.40.710.10">
    <property type="entry name" value="DD-peptidase/beta-lactamase superfamily"/>
    <property type="match status" value="1"/>
</dbReference>
<name>A0ABZ2KWN2_9BACT</name>
<dbReference type="SUPFAM" id="SSF56601">
    <property type="entry name" value="beta-lactamase/transpeptidase-like"/>
    <property type="match status" value="1"/>
</dbReference>
<protein>
    <submittedName>
        <fullName evidence="2">Beta-lactamase family protein</fullName>
    </submittedName>
</protein>
<gene>
    <name evidence="2" type="ORF">LVJ94_31235</name>
</gene>
<evidence type="ECO:0000313" key="2">
    <source>
        <dbReference type="EMBL" id="WXB01380.1"/>
    </source>
</evidence>
<evidence type="ECO:0000313" key="3">
    <source>
        <dbReference type="Proteomes" id="UP001374803"/>
    </source>
</evidence>
<organism evidence="2 3">
    <name type="scientific">Pendulispora rubella</name>
    <dbReference type="NCBI Taxonomy" id="2741070"/>
    <lineage>
        <taxon>Bacteria</taxon>
        <taxon>Pseudomonadati</taxon>
        <taxon>Myxococcota</taxon>
        <taxon>Myxococcia</taxon>
        <taxon>Myxococcales</taxon>
        <taxon>Sorangiineae</taxon>
        <taxon>Pendulisporaceae</taxon>
        <taxon>Pendulispora</taxon>
    </lineage>
</organism>
<evidence type="ECO:0000259" key="1">
    <source>
        <dbReference type="Pfam" id="PF00144"/>
    </source>
</evidence>
<dbReference type="InterPro" id="IPR001466">
    <property type="entry name" value="Beta-lactam-related"/>
</dbReference>
<dbReference type="PANTHER" id="PTHR46825:SF7">
    <property type="entry name" value="D-ALANYL-D-ALANINE CARBOXYPEPTIDASE"/>
    <property type="match status" value="1"/>
</dbReference>
<dbReference type="PANTHER" id="PTHR46825">
    <property type="entry name" value="D-ALANYL-D-ALANINE-CARBOXYPEPTIDASE/ENDOPEPTIDASE AMPH"/>
    <property type="match status" value="1"/>
</dbReference>
<reference evidence="2" key="1">
    <citation type="submission" date="2021-12" db="EMBL/GenBank/DDBJ databases">
        <title>Discovery of the Pendulisporaceae a myxobacterial family with distinct sporulation behavior and unique specialized metabolism.</title>
        <authorList>
            <person name="Garcia R."/>
            <person name="Popoff A."/>
            <person name="Bader C.D."/>
            <person name="Loehr J."/>
            <person name="Walesch S."/>
            <person name="Walt C."/>
            <person name="Boldt J."/>
            <person name="Bunk B."/>
            <person name="Haeckl F.J.F.P.J."/>
            <person name="Gunesch A.P."/>
            <person name="Birkelbach J."/>
            <person name="Nuebel U."/>
            <person name="Pietschmann T."/>
            <person name="Bach T."/>
            <person name="Mueller R."/>
        </authorList>
    </citation>
    <scope>NUCLEOTIDE SEQUENCE</scope>
    <source>
        <strain evidence="2">MSr11367</strain>
    </source>
</reference>
<proteinExistence type="predicted"/>